<accession>A0A1X4G7N9</accession>
<name>A0A1X4G7N9_9CYAN</name>
<evidence type="ECO:0000313" key="1">
    <source>
        <dbReference type="EMBL" id="OSO90964.1"/>
    </source>
</evidence>
<gene>
    <name evidence="1" type="ORF">B7O87_09215</name>
</gene>
<evidence type="ECO:0000313" key="2">
    <source>
        <dbReference type="Proteomes" id="UP000192997"/>
    </source>
</evidence>
<dbReference type="EMBL" id="NBYN01000042">
    <property type="protein sequence ID" value="OSO90964.1"/>
    <property type="molecule type" value="Genomic_DNA"/>
</dbReference>
<dbReference type="AlphaFoldDB" id="A0A1X4G7N9"/>
<proteinExistence type="predicted"/>
<comment type="caution">
    <text evidence="1">The sequence shown here is derived from an EMBL/GenBank/DDBJ whole genome shotgun (WGS) entry which is preliminary data.</text>
</comment>
<reference evidence="2" key="1">
    <citation type="submission" date="2017-04" db="EMBL/GenBank/DDBJ databases">
        <authorList>
            <person name="Abreu V.A."/>
            <person name="Popin R.V."/>
            <person name="Rigonato J."/>
            <person name="Andreote A.P."/>
            <person name="Schaker P.C."/>
            <person name="Hoff-Risseti C."/>
            <person name="Alvarenga D.O."/>
            <person name="Varani A.M."/>
            <person name="Fiore M.F."/>
        </authorList>
    </citation>
    <scope>NUCLEOTIDE SEQUENCE [LARGE SCALE GENOMIC DNA]</scope>
    <source>
        <strain evidence="2">CENA303</strain>
    </source>
</reference>
<dbReference type="Proteomes" id="UP000192997">
    <property type="component" value="Unassembled WGS sequence"/>
</dbReference>
<organism evidence="1 2">
    <name type="scientific">Cylindrospermopsis raciborskii CENA303</name>
    <dbReference type="NCBI Taxonomy" id="1170769"/>
    <lineage>
        <taxon>Bacteria</taxon>
        <taxon>Bacillati</taxon>
        <taxon>Cyanobacteriota</taxon>
        <taxon>Cyanophyceae</taxon>
        <taxon>Nostocales</taxon>
        <taxon>Aphanizomenonaceae</taxon>
        <taxon>Cylindrospermopsis</taxon>
    </lineage>
</organism>
<protein>
    <submittedName>
        <fullName evidence="1">Uncharacterized protein</fullName>
    </submittedName>
</protein>
<sequence length="61" mass="7237">MVVTPVRLHFLPFSKKSLRRRVFFLWECLIALDPPQPPLKRGAFRLNMMCKNVYIVNSVYV</sequence>